<evidence type="ECO:0000256" key="5">
    <source>
        <dbReference type="ARBA" id="ARBA00022989"/>
    </source>
</evidence>
<feature type="domain" description="Rieske" evidence="11">
    <location>
        <begin position="210"/>
        <end position="307"/>
    </location>
</feature>
<comment type="caution">
    <text evidence="12">The sequence shown here is derived from an EMBL/GenBank/DDBJ whole genome shotgun (WGS) entry which is preliminary data.</text>
</comment>
<accession>A0A1X1YPX0</accession>
<dbReference type="InterPro" id="IPR036922">
    <property type="entry name" value="Rieske_2Fe-2S_sf"/>
</dbReference>
<dbReference type="AlphaFoldDB" id="A0A1X1YPX0"/>
<keyword evidence="4" id="KW-0479">Metal-binding</keyword>
<keyword evidence="8" id="KW-0411">Iron-sulfur</keyword>
<dbReference type="RefSeq" id="WP_085263505.1">
    <property type="nucleotide sequence ID" value="NZ_JACKVG010000006.1"/>
</dbReference>
<evidence type="ECO:0000313" key="13">
    <source>
        <dbReference type="Proteomes" id="UP000193866"/>
    </source>
</evidence>
<keyword evidence="3" id="KW-0001">2Fe-2S</keyword>
<dbReference type="PANTHER" id="PTHR21266">
    <property type="entry name" value="IRON-SULFUR DOMAIN CONTAINING PROTEIN"/>
    <property type="match status" value="1"/>
</dbReference>
<evidence type="ECO:0000256" key="4">
    <source>
        <dbReference type="ARBA" id="ARBA00022723"/>
    </source>
</evidence>
<evidence type="ECO:0000259" key="11">
    <source>
        <dbReference type="PROSITE" id="PS51296"/>
    </source>
</evidence>
<dbReference type="SUPFAM" id="SSF50022">
    <property type="entry name" value="ISP domain"/>
    <property type="match status" value="1"/>
</dbReference>
<evidence type="ECO:0000256" key="9">
    <source>
        <dbReference type="ARBA" id="ARBA00023136"/>
    </source>
</evidence>
<reference evidence="12 13" key="1">
    <citation type="submission" date="2016-01" db="EMBL/GenBank/DDBJ databases">
        <title>The new phylogeny of the genus Mycobacterium.</title>
        <authorList>
            <person name="Tarcisio F."/>
            <person name="Conor M."/>
            <person name="Antonella G."/>
            <person name="Elisabetta G."/>
            <person name="Giulia F.S."/>
            <person name="Sara T."/>
            <person name="Anna F."/>
            <person name="Clotilde B."/>
            <person name="Roberto B."/>
            <person name="Veronica D.S."/>
            <person name="Fabio R."/>
            <person name="Monica P."/>
            <person name="Olivier J."/>
            <person name="Enrico T."/>
            <person name="Nicola S."/>
        </authorList>
    </citation>
    <scope>NUCLEOTIDE SEQUENCE [LARGE SCALE GENOMIC DNA]</scope>
    <source>
        <strain evidence="12 13">DSM 45394</strain>
    </source>
</reference>
<keyword evidence="9 10" id="KW-0472">Membrane</keyword>
<feature type="transmembrane region" description="Helical" evidence="10">
    <location>
        <begin position="106"/>
        <end position="126"/>
    </location>
</feature>
<dbReference type="GO" id="GO:0005737">
    <property type="term" value="C:cytoplasm"/>
    <property type="evidence" value="ECO:0007669"/>
    <property type="project" value="TreeGrafter"/>
</dbReference>
<evidence type="ECO:0000256" key="2">
    <source>
        <dbReference type="ARBA" id="ARBA00022692"/>
    </source>
</evidence>
<evidence type="ECO:0000256" key="3">
    <source>
        <dbReference type="ARBA" id="ARBA00022714"/>
    </source>
</evidence>
<sequence length="341" mass="36786">MAFQRARDAADRAHGAGGRVLEILGRQEWLDRPSYRLENVLSFVFNAFGGWRNRVTNFLNGVWLGHPVHPPLASLATGAIGTTVALDALSLLPGKSANEVLDASRFAQRALGLGILANFASAATGVTDWQHTHESDRRIGLVHGVLNLVATGLYIRSWRDRRRGRHLRGIVTSAVGYGITSASGFLGGALVFGSGIGIDQSGQRLRIEDWTSVLPEAELPADTKLKRVEVDGVGVVVCRDGDTVSAFAGLCPHLAAPMEDGWVDRGRVVCPWHGSQFDVYSGEVVRGPATAPLPCYQARLRNGMVELRDGAPIPLGVAREKYLAPQVPECPEIFEPKETAQ</sequence>
<dbReference type="STRING" id="1108812.AWC16_05550"/>
<dbReference type="Pfam" id="PF09990">
    <property type="entry name" value="DUF2231"/>
    <property type="match status" value="1"/>
</dbReference>
<evidence type="ECO:0000256" key="7">
    <source>
        <dbReference type="ARBA" id="ARBA00023004"/>
    </source>
</evidence>
<proteinExistence type="predicted"/>
<evidence type="ECO:0000256" key="1">
    <source>
        <dbReference type="ARBA" id="ARBA00004370"/>
    </source>
</evidence>
<dbReference type="InterPro" id="IPR019251">
    <property type="entry name" value="DUF2231_TM"/>
</dbReference>
<keyword evidence="6" id="KW-0560">Oxidoreductase</keyword>
<dbReference type="GO" id="GO:0051537">
    <property type="term" value="F:2 iron, 2 sulfur cluster binding"/>
    <property type="evidence" value="ECO:0007669"/>
    <property type="project" value="UniProtKB-KW"/>
</dbReference>
<dbReference type="Proteomes" id="UP000193866">
    <property type="component" value="Unassembled WGS sequence"/>
</dbReference>
<dbReference type="OrthoDB" id="147178at2"/>
<name>A0A1X1YPX0_9MYCO</name>
<evidence type="ECO:0000313" key="12">
    <source>
        <dbReference type="EMBL" id="ORW13166.1"/>
    </source>
</evidence>
<dbReference type="GO" id="GO:0046872">
    <property type="term" value="F:metal ion binding"/>
    <property type="evidence" value="ECO:0007669"/>
    <property type="project" value="UniProtKB-KW"/>
</dbReference>
<dbReference type="InterPro" id="IPR017941">
    <property type="entry name" value="Rieske_2Fe-2S"/>
</dbReference>
<dbReference type="InterPro" id="IPR050584">
    <property type="entry name" value="Cholesterol_7-desaturase"/>
</dbReference>
<dbReference type="GO" id="GO:0004497">
    <property type="term" value="F:monooxygenase activity"/>
    <property type="evidence" value="ECO:0007669"/>
    <property type="project" value="UniProtKB-ARBA"/>
</dbReference>
<dbReference type="EMBL" id="LQPG01000009">
    <property type="protein sequence ID" value="ORW13166.1"/>
    <property type="molecule type" value="Genomic_DNA"/>
</dbReference>
<dbReference type="CDD" id="cd03467">
    <property type="entry name" value="Rieske"/>
    <property type="match status" value="1"/>
</dbReference>
<dbReference type="PROSITE" id="PS51296">
    <property type="entry name" value="RIESKE"/>
    <property type="match status" value="1"/>
</dbReference>
<keyword evidence="13" id="KW-1185">Reference proteome</keyword>
<dbReference type="GO" id="GO:0016705">
    <property type="term" value="F:oxidoreductase activity, acting on paired donors, with incorporation or reduction of molecular oxygen"/>
    <property type="evidence" value="ECO:0007669"/>
    <property type="project" value="UniProtKB-ARBA"/>
</dbReference>
<dbReference type="PANTHER" id="PTHR21266:SF32">
    <property type="entry name" value="CHOLESTEROL 7-DESATURASE NVD"/>
    <property type="match status" value="1"/>
</dbReference>
<evidence type="ECO:0000256" key="10">
    <source>
        <dbReference type="SAM" id="Phobius"/>
    </source>
</evidence>
<comment type="subcellular location">
    <subcellularLocation>
        <location evidence="1">Membrane</location>
    </subcellularLocation>
</comment>
<keyword evidence="7" id="KW-0408">Iron</keyword>
<organism evidence="12 13">
    <name type="scientific">Mycolicibacter longobardus</name>
    <dbReference type="NCBI Taxonomy" id="1108812"/>
    <lineage>
        <taxon>Bacteria</taxon>
        <taxon>Bacillati</taxon>
        <taxon>Actinomycetota</taxon>
        <taxon>Actinomycetes</taxon>
        <taxon>Mycobacteriales</taxon>
        <taxon>Mycobacteriaceae</taxon>
        <taxon>Mycolicibacter</taxon>
    </lineage>
</organism>
<evidence type="ECO:0000256" key="8">
    <source>
        <dbReference type="ARBA" id="ARBA00023014"/>
    </source>
</evidence>
<keyword evidence="5 10" id="KW-1133">Transmembrane helix</keyword>
<feature type="transmembrane region" description="Helical" evidence="10">
    <location>
        <begin position="175"/>
        <end position="198"/>
    </location>
</feature>
<keyword evidence="2 10" id="KW-0812">Transmembrane</keyword>
<dbReference type="Pfam" id="PF00355">
    <property type="entry name" value="Rieske"/>
    <property type="match status" value="1"/>
</dbReference>
<evidence type="ECO:0000256" key="6">
    <source>
        <dbReference type="ARBA" id="ARBA00023002"/>
    </source>
</evidence>
<gene>
    <name evidence="12" type="ORF">AWC16_05550</name>
</gene>
<feature type="transmembrane region" description="Helical" evidence="10">
    <location>
        <begin position="138"/>
        <end position="155"/>
    </location>
</feature>
<dbReference type="Gene3D" id="2.102.10.10">
    <property type="entry name" value="Rieske [2Fe-2S] iron-sulphur domain"/>
    <property type="match status" value="1"/>
</dbReference>
<dbReference type="GO" id="GO:0016020">
    <property type="term" value="C:membrane"/>
    <property type="evidence" value="ECO:0007669"/>
    <property type="project" value="UniProtKB-SubCell"/>
</dbReference>
<protein>
    <submittedName>
        <fullName evidence="12">(2Fe-2S)-binding protein</fullName>
    </submittedName>
</protein>